<gene>
    <name evidence="3" type="ORF">DB32_003673</name>
</gene>
<dbReference type="STRING" id="927083.DB32_003673"/>
<feature type="domain" description="Glutamine amidotransferase type-2" evidence="2">
    <location>
        <begin position="2"/>
        <end position="256"/>
    </location>
</feature>
<dbReference type="InterPro" id="IPR029055">
    <property type="entry name" value="Ntn_hydrolases_N"/>
</dbReference>
<dbReference type="InterPro" id="IPR052373">
    <property type="entry name" value="Gamma-glu_amide_hydrolase"/>
</dbReference>
<dbReference type="Proteomes" id="UP000034883">
    <property type="component" value="Chromosome"/>
</dbReference>
<dbReference type="GO" id="GO:0016740">
    <property type="term" value="F:transferase activity"/>
    <property type="evidence" value="ECO:0007669"/>
    <property type="project" value="UniProtKB-KW"/>
</dbReference>
<dbReference type="EMBL" id="CP011125">
    <property type="protein sequence ID" value="AKF06524.1"/>
    <property type="molecule type" value="Genomic_DNA"/>
</dbReference>
<dbReference type="OrthoDB" id="5495136at2"/>
<protein>
    <submittedName>
        <fullName evidence="3">Glutamine amidotransferase, class-II</fullName>
    </submittedName>
</protein>
<organism evidence="3 4">
    <name type="scientific">Sandaracinus amylolyticus</name>
    <dbReference type="NCBI Taxonomy" id="927083"/>
    <lineage>
        <taxon>Bacteria</taxon>
        <taxon>Pseudomonadati</taxon>
        <taxon>Myxococcota</taxon>
        <taxon>Polyangia</taxon>
        <taxon>Polyangiales</taxon>
        <taxon>Sandaracinaceae</taxon>
        <taxon>Sandaracinus</taxon>
    </lineage>
</organism>
<keyword evidence="3" id="KW-0808">Transferase</keyword>
<dbReference type="KEGG" id="samy:DB32_003673"/>
<reference evidence="3 4" key="1">
    <citation type="submission" date="2015-03" db="EMBL/GenBank/DDBJ databases">
        <title>Genome assembly of Sandaracinus amylolyticus DSM 53668.</title>
        <authorList>
            <person name="Sharma G."/>
            <person name="Subramanian S."/>
        </authorList>
    </citation>
    <scope>NUCLEOTIDE SEQUENCE [LARGE SCALE GENOMIC DNA]</scope>
    <source>
        <strain evidence="3 4">DSM 53668</strain>
    </source>
</reference>
<keyword evidence="4" id="KW-1185">Reference proteome</keyword>
<keyword evidence="1 3" id="KW-0315">Glutamine amidotransferase</keyword>
<dbReference type="SUPFAM" id="SSF56235">
    <property type="entry name" value="N-terminal nucleophile aminohydrolases (Ntn hydrolases)"/>
    <property type="match status" value="1"/>
</dbReference>
<dbReference type="RefSeq" id="WP_083457457.1">
    <property type="nucleotide sequence ID" value="NZ_CP011125.1"/>
</dbReference>
<proteinExistence type="predicted"/>
<evidence type="ECO:0000256" key="1">
    <source>
        <dbReference type="ARBA" id="ARBA00022962"/>
    </source>
</evidence>
<dbReference type="InterPro" id="IPR026869">
    <property type="entry name" value="EgtC-like"/>
</dbReference>
<evidence type="ECO:0000313" key="4">
    <source>
        <dbReference type="Proteomes" id="UP000034883"/>
    </source>
</evidence>
<dbReference type="CDD" id="cd01908">
    <property type="entry name" value="YafJ"/>
    <property type="match status" value="1"/>
</dbReference>
<evidence type="ECO:0000313" key="3">
    <source>
        <dbReference type="EMBL" id="AKF06524.1"/>
    </source>
</evidence>
<sequence>MGRLIGYMANRTDRLADALTEERVAVGPASDIDADAWGIGFYQGGEVLHKKRPRSDRDRESLSWSEVAGNVRSDCAVIHFRTATVGDYRSENTHPFRMRQWLFAHNGTVSGFDAVREAMLEPMPDFLQRNIRGTTDSEHVFHALLSFLHDRGQLDNPDIDSKIVLGAIRSTIALVDRLVSEIGAPPATLGFVLTNGRQMYAVRRGGPMHFVERDLLGEARSPASTFRYVMVASNGPEAPPDWRALKEGQALVIGRDLSTSMVDL</sequence>
<dbReference type="PROSITE" id="PS51278">
    <property type="entry name" value="GATASE_TYPE_2"/>
    <property type="match status" value="1"/>
</dbReference>
<dbReference type="PANTHER" id="PTHR43187">
    <property type="entry name" value="GLUTAMINE AMIDOTRANSFERASE DUG3-RELATED"/>
    <property type="match status" value="1"/>
</dbReference>
<dbReference type="AlphaFoldDB" id="A0A0F6SF89"/>
<evidence type="ECO:0000259" key="2">
    <source>
        <dbReference type="PROSITE" id="PS51278"/>
    </source>
</evidence>
<dbReference type="PANTHER" id="PTHR43187:SF2">
    <property type="entry name" value="GAMMA-GLUTAMYL-HERCYNYLCYSTEINE SULFOXIDE HYDROLASE"/>
    <property type="match status" value="1"/>
</dbReference>
<dbReference type="Gene3D" id="3.60.20.10">
    <property type="entry name" value="Glutamine Phosphoribosylpyrophosphate, subunit 1, domain 1"/>
    <property type="match status" value="1"/>
</dbReference>
<accession>A0A0F6SF89</accession>
<dbReference type="Pfam" id="PF13230">
    <property type="entry name" value="GATase_4"/>
    <property type="match status" value="1"/>
</dbReference>
<name>A0A0F6SF89_9BACT</name>
<dbReference type="InterPro" id="IPR017932">
    <property type="entry name" value="GATase_2_dom"/>
</dbReference>